<proteinExistence type="predicted"/>
<reference evidence="1 2" key="1">
    <citation type="journal article" date="2021" name="Elife">
        <title>Chloroplast acquisition without the gene transfer in kleptoplastic sea slugs, Plakobranchus ocellatus.</title>
        <authorList>
            <person name="Maeda T."/>
            <person name="Takahashi S."/>
            <person name="Yoshida T."/>
            <person name="Shimamura S."/>
            <person name="Takaki Y."/>
            <person name="Nagai Y."/>
            <person name="Toyoda A."/>
            <person name="Suzuki Y."/>
            <person name="Arimoto A."/>
            <person name="Ishii H."/>
            <person name="Satoh N."/>
            <person name="Nishiyama T."/>
            <person name="Hasebe M."/>
            <person name="Maruyama T."/>
            <person name="Minagawa J."/>
            <person name="Obokata J."/>
            <person name="Shigenobu S."/>
        </authorList>
    </citation>
    <scope>NUCLEOTIDE SEQUENCE [LARGE SCALE GENOMIC DNA]</scope>
</reference>
<dbReference type="EMBL" id="BMAT01013914">
    <property type="protein sequence ID" value="GFS22876.1"/>
    <property type="molecule type" value="Genomic_DNA"/>
</dbReference>
<sequence length="82" mass="9452">MGSKIVNERIISFKGLKFHNAFCCDANKTMEMRIRRILWLDGDFQAKNNLFGNLITGDETWVHLNIPETKRDSVTSKHPSSQ</sequence>
<keyword evidence="2" id="KW-1185">Reference proteome</keyword>
<name>A0AAV4JKN6_9GAST</name>
<dbReference type="AlphaFoldDB" id="A0AAV4JKN6"/>
<dbReference type="Proteomes" id="UP000762676">
    <property type="component" value="Unassembled WGS sequence"/>
</dbReference>
<evidence type="ECO:0000313" key="1">
    <source>
        <dbReference type="EMBL" id="GFS22876.1"/>
    </source>
</evidence>
<comment type="caution">
    <text evidence="1">The sequence shown here is derived from an EMBL/GenBank/DDBJ whole genome shotgun (WGS) entry which is preliminary data.</text>
</comment>
<evidence type="ECO:0000313" key="2">
    <source>
        <dbReference type="Proteomes" id="UP000762676"/>
    </source>
</evidence>
<evidence type="ECO:0008006" key="3">
    <source>
        <dbReference type="Google" id="ProtNLM"/>
    </source>
</evidence>
<protein>
    <recommendedName>
        <fullName evidence="3">Transposase</fullName>
    </recommendedName>
</protein>
<gene>
    <name evidence="1" type="ORF">ElyMa_006962600</name>
</gene>
<accession>A0AAV4JKN6</accession>
<organism evidence="1 2">
    <name type="scientific">Elysia marginata</name>
    <dbReference type="NCBI Taxonomy" id="1093978"/>
    <lineage>
        <taxon>Eukaryota</taxon>
        <taxon>Metazoa</taxon>
        <taxon>Spiralia</taxon>
        <taxon>Lophotrochozoa</taxon>
        <taxon>Mollusca</taxon>
        <taxon>Gastropoda</taxon>
        <taxon>Heterobranchia</taxon>
        <taxon>Euthyneura</taxon>
        <taxon>Panpulmonata</taxon>
        <taxon>Sacoglossa</taxon>
        <taxon>Placobranchoidea</taxon>
        <taxon>Plakobranchidae</taxon>
        <taxon>Elysia</taxon>
    </lineage>
</organism>